<dbReference type="PANTHER" id="PTHR35176">
    <property type="entry name" value="HEME OXYGENASE HI_0854-RELATED"/>
    <property type="match status" value="1"/>
</dbReference>
<feature type="domain" description="Pyridoxamine 5'-phosphate oxidase N-terminal" evidence="2">
    <location>
        <begin position="39"/>
        <end position="131"/>
    </location>
</feature>
<accession>A0ABS7FZB7</accession>
<reference evidence="3 4" key="1">
    <citation type="submission" date="2021-07" db="EMBL/GenBank/DDBJ databases">
        <title>Actinomadura sp. PM05-2 isolated from lichen.</title>
        <authorList>
            <person name="Somphong A."/>
            <person name="Phongsopitanun W."/>
            <person name="Tanasupawat S."/>
            <person name="Peongsungnone V."/>
        </authorList>
    </citation>
    <scope>NUCLEOTIDE SEQUENCE [LARGE SCALE GENOMIC DNA]</scope>
    <source>
        <strain evidence="3 4">PM05-2</strain>
    </source>
</reference>
<dbReference type="PANTHER" id="PTHR35176:SF4">
    <property type="entry name" value="PYRIDOXAMINE 5'-PHOSPHATE OXIDASE-RELATED FMN-BINDING"/>
    <property type="match status" value="1"/>
</dbReference>
<dbReference type="InterPro" id="IPR012349">
    <property type="entry name" value="Split_barrel_FMN-bd"/>
</dbReference>
<organism evidence="3 4">
    <name type="scientific">Actinomadura parmotrematis</name>
    <dbReference type="NCBI Taxonomy" id="2864039"/>
    <lineage>
        <taxon>Bacteria</taxon>
        <taxon>Bacillati</taxon>
        <taxon>Actinomycetota</taxon>
        <taxon>Actinomycetes</taxon>
        <taxon>Streptosporangiales</taxon>
        <taxon>Thermomonosporaceae</taxon>
        <taxon>Actinomadura</taxon>
    </lineage>
</organism>
<name>A0ABS7FZB7_9ACTN</name>
<sequence>MSEPTATRPYMPGYGTLDPAEGGGLLPWKWAEEQMGLSRNFWLATVYPDGRPHVMPVWGVWGDERFWFSSSLPSRKVRNLVAKPEVTVTTEDAERPVVLEGRAELVTEPAALQRFIDMVNAKYGTGYGVDFLDPAVNATVAVRPQRAFGLKQGEFTGSPTRWTFGE</sequence>
<dbReference type="InterPro" id="IPR052019">
    <property type="entry name" value="F420H2_bilvrd_red/Heme_oxyg"/>
</dbReference>
<keyword evidence="4" id="KW-1185">Reference proteome</keyword>
<dbReference type="Proteomes" id="UP000774570">
    <property type="component" value="Unassembled WGS sequence"/>
</dbReference>
<protein>
    <submittedName>
        <fullName evidence="3">Pyridoxamine 5'-phosphate oxidase family protein</fullName>
    </submittedName>
</protein>
<evidence type="ECO:0000313" key="4">
    <source>
        <dbReference type="Proteomes" id="UP000774570"/>
    </source>
</evidence>
<evidence type="ECO:0000259" key="2">
    <source>
        <dbReference type="Pfam" id="PF01243"/>
    </source>
</evidence>
<keyword evidence="1" id="KW-0560">Oxidoreductase</keyword>
<evidence type="ECO:0000313" key="3">
    <source>
        <dbReference type="EMBL" id="MBW8484778.1"/>
    </source>
</evidence>
<comment type="caution">
    <text evidence="3">The sequence shown here is derived from an EMBL/GenBank/DDBJ whole genome shotgun (WGS) entry which is preliminary data.</text>
</comment>
<dbReference type="Gene3D" id="2.30.110.10">
    <property type="entry name" value="Electron Transport, Fmn-binding Protein, Chain A"/>
    <property type="match status" value="1"/>
</dbReference>
<gene>
    <name evidence="3" type="ORF">K1Y72_20515</name>
</gene>
<evidence type="ECO:0000256" key="1">
    <source>
        <dbReference type="ARBA" id="ARBA00023002"/>
    </source>
</evidence>
<dbReference type="InterPro" id="IPR011576">
    <property type="entry name" value="Pyridox_Oxase_N"/>
</dbReference>
<dbReference type="SUPFAM" id="SSF50475">
    <property type="entry name" value="FMN-binding split barrel"/>
    <property type="match status" value="1"/>
</dbReference>
<dbReference type="EMBL" id="JAIBOA010000013">
    <property type="protein sequence ID" value="MBW8484778.1"/>
    <property type="molecule type" value="Genomic_DNA"/>
</dbReference>
<dbReference type="Pfam" id="PF01243">
    <property type="entry name" value="PNPOx_N"/>
    <property type="match status" value="1"/>
</dbReference>
<proteinExistence type="predicted"/>